<organism evidence="1 2">
    <name type="scientific">Caldalkalibacillus horti</name>
    <dbReference type="NCBI Taxonomy" id="77523"/>
    <lineage>
        <taxon>Bacteria</taxon>
        <taxon>Bacillati</taxon>
        <taxon>Bacillota</taxon>
        <taxon>Bacilli</taxon>
        <taxon>Bacillales</taxon>
        <taxon>Bacillaceae</taxon>
        <taxon>Caldalkalibacillus</taxon>
    </lineage>
</organism>
<accession>A0ABT9VUH0</accession>
<name>A0ABT9VUH0_9BACI</name>
<dbReference type="Proteomes" id="UP001235840">
    <property type="component" value="Unassembled WGS sequence"/>
</dbReference>
<keyword evidence="1" id="KW-0282">Flagellum</keyword>
<reference evidence="1 2" key="1">
    <citation type="submission" date="2023-07" db="EMBL/GenBank/DDBJ databases">
        <title>Genomic Encyclopedia of Type Strains, Phase IV (KMG-IV): sequencing the most valuable type-strain genomes for metagenomic binning, comparative biology and taxonomic classification.</title>
        <authorList>
            <person name="Goeker M."/>
        </authorList>
    </citation>
    <scope>NUCLEOTIDE SEQUENCE [LARGE SCALE GENOMIC DNA]</scope>
    <source>
        <strain evidence="1 2">DSM 12751</strain>
    </source>
</reference>
<dbReference type="InterPro" id="IPR006135">
    <property type="entry name" value="T3SS_substrate_exporter"/>
</dbReference>
<dbReference type="PANTHER" id="PTHR30531">
    <property type="entry name" value="FLAGELLAR BIOSYNTHETIC PROTEIN FLHB"/>
    <property type="match status" value="1"/>
</dbReference>
<dbReference type="PRINTS" id="PR00950">
    <property type="entry name" value="TYPE3IMSPROT"/>
</dbReference>
<dbReference type="SUPFAM" id="SSF160544">
    <property type="entry name" value="EscU C-terminal domain-like"/>
    <property type="match status" value="1"/>
</dbReference>
<dbReference type="Gene3D" id="3.40.1690.10">
    <property type="entry name" value="secretion proteins EscU"/>
    <property type="match status" value="1"/>
</dbReference>
<evidence type="ECO:0000313" key="2">
    <source>
        <dbReference type="Proteomes" id="UP001235840"/>
    </source>
</evidence>
<dbReference type="RefSeq" id="WP_307390553.1">
    <property type="nucleotide sequence ID" value="NZ_BAAADK010000018.1"/>
</dbReference>
<keyword evidence="2" id="KW-1185">Reference proteome</keyword>
<gene>
    <name evidence="1" type="ORF">J2S11_000537</name>
</gene>
<dbReference type="InterPro" id="IPR029025">
    <property type="entry name" value="T3SS_substrate_exporter_C"/>
</dbReference>
<dbReference type="Pfam" id="PF01312">
    <property type="entry name" value="Bac_export_2"/>
    <property type="match status" value="1"/>
</dbReference>
<keyword evidence="1" id="KW-0969">Cilium</keyword>
<sequence>MNNRTEQYKKAVALHYQPDSSKAPMVKAKGNGLVAEEIIKLAKENGVPIQEDPALVQLLAQIEIDKEIPAELYGVVAEVMALVYRMEKKAAGWHD</sequence>
<dbReference type="PANTHER" id="PTHR30531:SF12">
    <property type="entry name" value="FLAGELLAR BIOSYNTHETIC PROTEIN FLHB"/>
    <property type="match status" value="1"/>
</dbReference>
<comment type="caution">
    <text evidence="1">The sequence shown here is derived from an EMBL/GenBank/DDBJ whole genome shotgun (WGS) entry which is preliminary data.</text>
</comment>
<protein>
    <submittedName>
        <fullName evidence="1">Flagellar biosynthesis protein</fullName>
    </submittedName>
</protein>
<dbReference type="EMBL" id="JAUSTY010000002">
    <property type="protein sequence ID" value="MDQ0164637.1"/>
    <property type="molecule type" value="Genomic_DNA"/>
</dbReference>
<proteinExistence type="predicted"/>
<evidence type="ECO:0000313" key="1">
    <source>
        <dbReference type="EMBL" id="MDQ0164637.1"/>
    </source>
</evidence>
<keyword evidence="1" id="KW-0966">Cell projection</keyword>